<dbReference type="PANTHER" id="PTHR11662">
    <property type="entry name" value="SOLUTE CARRIER FAMILY 17"/>
    <property type="match status" value="1"/>
</dbReference>
<evidence type="ECO:0000256" key="1">
    <source>
        <dbReference type="ARBA" id="ARBA00004141"/>
    </source>
</evidence>
<comment type="caution">
    <text evidence="8">The sequence shown here is derived from an EMBL/GenBank/DDBJ whole genome shotgun (WGS) entry which is preliminary data.</text>
</comment>
<proteinExistence type="predicted"/>
<feature type="domain" description="Major facilitator superfamily (MFS) profile" evidence="7">
    <location>
        <begin position="1"/>
        <end position="407"/>
    </location>
</feature>
<feature type="region of interest" description="Disordered" evidence="5">
    <location>
        <begin position="422"/>
        <end position="444"/>
    </location>
</feature>
<feature type="transmembrane region" description="Helical" evidence="6">
    <location>
        <begin position="150"/>
        <end position="169"/>
    </location>
</feature>
<feature type="transmembrane region" description="Helical" evidence="6">
    <location>
        <begin position="290"/>
        <end position="309"/>
    </location>
</feature>
<dbReference type="InterPro" id="IPR050382">
    <property type="entry name" value="MFS_Na/Anion_cotransporter"/>
</dbReference>
<evidence type="ECO:0000256" key="3">
    <source>
        <dbReference type="ARBA" id="ARBA00022989"/>
    </source>
</evidence>
<evidence type="ECO:0000256" key="4">
    <source>
        <dbReference type="ARBA" id="ARBA00023136"/>
    </source>
</evidence>
<dbReference type="Pfam" id="PF07690">
    <property type="entry name" value="MFS_1"/>
    <property type="match status" value="1"/>
</dbReference>
<dbReference type="Gene3D" id="1.20.1250.20">
    <property type="entry name" value="MFS general substrate transporter like domains"/>
    <property type="match status" value="2"/>
</dbReference>
<feature type="transmembrane region" description="Helical" evidence="6">
    <location>
        <begin position="349"/>
        <end position="369"/>
    </location>
</feature>
<organism evidence="8 9">
    <name type="scientific">Ridgeia piscesae</name>
    <name type="common">Tubeworm</name>
    <dbReference type="NCBI Taxonomy" id="27915"/>
    <lineage>
        <taxon>Eukaryota</taxon>
        <taxon>Metazoa</taxon>
        <taxon>Spiralia</taxon>
        <taxon>Lophotrochozoa</taxon>
        <taxon>Annelida</taxon>
        <taxon>Polychaeta</taxon>
        <taxon>Sedentaria</taxon>
        <taxon>Canalipalpata</taxon>
        <taxon>Sabellida</taxon>
        <taxon>Siboglinidae</taxon>
        <taxon>Ridgeia</taxon>
    </lineage>
</organism>
<dbReference type="InterPro" id="IPR036259">
    <property type="entry name" value="MFS_trans_sf"/>
</dbReference>
<evidence type="ECO:0000313" key="8">
    <source>
        <dbReference type="EMBL" id="KAK2186201.1"/>
    </source>
</evidence>
<keyword evidence="3 6" id="KW-1133">Transmembrane helix</keyword>
<dbReference type="AlphaFoldDB" id="A0AAD9UEC4"/>
<feature type="transmembrane region" description="Helical" evidence="6">
    <location>
        <begin position="381"/>
        <end position="402"/>
    </location>
</feature>
<comment type="subcellular location">
    <subcellularLocation>
        <location evidence="1">Membrane</location>
        <topology evidence="1">Multi-pass membrane protein</topology>
    </subcellularLocation>
</comment>
<evidence type="ECO:0000313" key="9">
    <source>
        <dbReference type="Proteomes" id="UP001209878"/>
    </source>
</evidence>
<gene>
    <name evidence="8" type="ORF">NP493_211g02022</name>
</gene>
<evidence type="ECO:0000259" key="7">
    <source>
        <dbReference type="PROSITE" id="PS50850"/>
    </source>
</evidence>
<dbReference type="SUPFAM" id="SSF103473">
    <property type="entry name" value="MFS general substrate transporter"/>
    <property type="match status" value="1"/>
</dbReference>
<dbReference type="FunFam" id="1.20.1250.20:FF:000532">
    <property type="entry name" value="SLC (SoLute Carrier) homolog"/>
    <property type="match status" value="1"/>
</dbReference>
<feature type="transmembrane region" description="Helical" evidence="6">
    <location>
        <begin position="82"/>
        <end position="104"/>
    </location>
</feature>
<evidence type="ECO:0000256" key="5">
    <source>
        <dbReference type="SAM" id="MobiDB-lite"/>
    </source>
</evidence>
<feature type="compositionally biased region" description="Polar residues" evidence="5">
    <location>
        <begin position="423"/>
        <end position="433"/>
    </location>
</feature>
<dbReference type="PROSITE" id="PS50850">
    <property type="entry name" value="MFS"/>
    <property type="match status" value="1"/>
</dbReference>
<dbReference type="GO" id="GO:0022857">
    <property type="term" value="F:transmembrane transporter activity"/>
    <property type="evidence" value="ECO:0007669"/>
    <property type="project" value="InterPro"/>
</dbReference>
<sequence length="444" mass="48419">MHLQQSIFLFFSQQLDGPFVWTKTAQGHILGAFFYGYLVSQVPAGMLAEHVGGKWVFTGIMAVTAIPTLLTPPAANISYKMLIVLRVLVGIGSGGIFPVMHVMWSQWSPPLERSKLTGITYAGAMMGSVVALPLSGVLCQHGFAGGWPSVFYLIGGATLVMMVVWVLLISDSPETDRKISSAERMYILTSLKPEQSAHSKKRAMPWLSFLKSGPLWAIIVANFTSDWGLYTLLTNIPTYMKDVLHRDIQSNGMLSALPFLGLWLNMNISPIIADKLRSTHILNTTRTRKLFTCIGQVGAAVFLVALAYLDHTQWILAIVLLTIGVAVSGSAYSGYLINHIDLAPKYAGTLFGISNCIAATSGFMTPYVAAVLTPNRTQEEWQIVFFIAAAVYVCGAIFYGIFGSGDLQPWAVDKEVIDAGELNSLNPPKQNGDMTKEQEANEVV</sequence>
<reference evidence="8" key="1">
    <citation type="journal article" date="2023" name="Mol. Biol. Evol.">
        <title>Third-Generation Sequencing Reveals the Adaptive Role of the Epigenome in Three Deep-Sea Polychaetes.</title>
        <authorList>
            <person name="Perez M."/>
            <person name="Aroh O."/>
            <person name="Sun Y."/>
            <person name="Lan Y."/>
            <person name="Juniper S.K."/>
            <person name="Young C.R."/>
            <person name="Angers B."/>
            <person name="Qian P.Y."/>
        </authorList>
    </citation>
    <scope>NUCLEOTIDE SEQUENCE</scope>
    <source>
        <strain evidence="8">R07B-5</strain>
    </source>
</reference>
<feature type="transmembrane region" description="Helical" evidence="6">
    <location>
        <begin position="51"/>
        <end position="70"/>
    </location>
</feature>
<dbReference type="PANTHER" id="PTHR11662:SF399">
    <property type="entry name" value="FI19708P1-RELATED"/>
    <property type="match status" value="1"/>
</dbReference>
<accession>A0AAD9UEC4</accession>
<dbReference type="GO" id="GO:0016020">
    <property type="term" value="C:membrane"/>
    <property type="evidence" value="ECO:0007669"/>
    <property type="project" value="UniProtKB-SubCell"/>
</dbReference>
<feature type="compositionally biased region" description="Basic and acidic residues" evidence="5">
    <location>
        <begin position="434"/>
        <end position="444"/>
    </location>
</feature>
<evidence type="ECO:0000256" key="2">
    <source>
        <dbReference type="ARBA" id="ARBA00022692"/>
    </source>
</evidence>
<dbReference type="Proteomes" id="UP001209878">
    <property type="component" value="Unassembled WGS sequence"/>
</dbReference>
<dbReference type="CDD" id="cd17318">
    <property type="entry name" value="MFS_SLC17"/>
    <property type="match status" value="1"/>
</dbReference>
<dbReference type="GO" id="GO:0006820">
    <property type="term" value="P:monoatomic anion transport"/>
    <property type="evidence" value="ECO:0007669"/>
    <property type="project" value="TreeGrafter"/>
</dbReference>
<name>A0AAD9UEC4_RIDPI</name>
<keyword evidence="2 6" id="KW-0812">Transmembrane</keyword>
<dbReference type="EMBL" id="JAODUO010000210">
    <property type="protein sequence ID" value="KAK2186201.1"/>
    <property type="molecule type" value="Genomic_DNA"/>
</dbReference>
<keyword evidence="9" id="KW-1185">Reference proteome</keyword>
<keyword evidence="4 6" id="KW-0472">Membrane</keyword>
<feature type="transmembrane region" description="Helical" evidence="6">
    <location>
        <begin position="315"/>
        <end position="337"/>
    </location>
</feature>
<protein>
    <recommendedName>
        <fullName evidence="7">Major facilitator superfamily (MFS) profile domain-containing protein</fullName>
    </recommendedName>
</protein>
<feature type="transmembrane region" description="Helical" evidence="6">
    <location>
        <begin position="116"/>
        <end position="138"/>
    </location>
</feature>
<feature type="transmembrane region" description="Helical" evidence="6">
    <location>
        <begin position="209"/>
        <end position="230"/>
    </location>
</feature>
<evidence type="ECO:0000256" key="6">
    <source>
        <dbReference type="SAM" id="Phobius"/>
    </source>
</evidence>
<dbReference type="InterPro" id="IPR020846">
    <property type="entry name" value="MFS_dom"/>
</dbReference>
<dbReference type="InterPro" id="IPR011701">
    <property type="entry name" value="MFS"/>
</dbReference>